<evidence type="ECO:0000313" key="3">
    <source>
        <dbReference type="Proteomes" id="UP001214576"/>
    </source>
</evidence>
<dbReference type="Gene3D" id="1.20.1250.90">
    <property type="entry name" value="Thymic stromal lymphopoietin"/>
    <property type="match status" value="1"/>
</dbReference>
<evidence type="ECO:0000256" key="1">
    <source>
        <dbReference type="SAM" id="MobiDB-lite"/>
    </source>
</evidence>
<protein>
    <submittedName>
        <fullName evidence="2">Uncharacterized protein</fullName>
    </submittedName>
</protein>
<dbReference type="InterPro" id="IPR038329">
    <property type="entry name" value="TSLP_sf"/>
</dbReference>
<dbReference type="Proteomes" id="UP001214576">
    <property type="component" value="Unassembled WGS sequence"/>
</dbReference>
<feature type="compositionally biased region" description="Polar residues" evidence="1">
    <location>
        <begin position="9"/>
        <end position="33"/>
    </location>
</feature>
<feature type="region of interest" description="Disordered" evidence="1">
    <location>
        <begin position="1"/>
        <end position="45"/>
    </location>
</feature>
<name>A0AAD4UA13_OVIAM</name>
<evidence type="ECO:0000313" key="2">
    <source>
        <dbReference type="EMBL" id="KAI4540869.1"/>
    </source>
</evidence>
<keyword evidence="3" id="KW-1185">Reference proteome</keyword>
<dbReference type="AlphaFoldDB" id="A0AAD4UA13"/>
<dbReference type="Pfam" id="PF15216">
    <property type="entry name" value="TSLP"/>
    <property type="match status" value="1"/>
</dbReference>
<accession>A0AAD4UA13</accession>
<comment type="caution">
    <text evidence="2">The sequence shown here is derived from an EMBL/GenBank/DDBJ whole genome shotgun (WGS) entry which is preliminary data.</text>
</comment>
<organism evidence="2 3">
    <name type="scientific">Ovis ammon polii</name>
    <dbReference type="NCBI Taxonomy" id="230172"/>
    <lineage>
        <taxon>Eukaryota</taxon>
        <taxon>Metazoa</taxon>
        <taxon>Chordata</taxon>
        <taxon>Craniata</taxon>
        <taxon>Vertebrata</taxon>
        <taxon>Euteleostomi</taxon>
        <taxon>Mammalia</taxon>
        <taxon>Eutheria</taxon>
        <taxon>Laurasiatheria</taxon>
        <taxon>Artiodactyla</taxon>
        <taxon>Ruminantia</taxon>
        <taxon>Pecora</taxon>
        <taxon>Bovidae</taxon>
        <taxon>Caprinae</taxon>
        <taxon>Ovis</taxon>
    </lineage>
</organism>
<reference evidence="2" key="1">
    <citation type="submission" date="2022-03" db="EMBL/GenBank/DDBJ databases">
        <title>Genomic analyses of argali, domestic sheep and their hybrids provide insights into chromosomal evolution, heterosis and genetic basis of agronomic traits.</title>
        <authorList>
            <person name="Li M."/>
        </authorList>
    </citation>
    <scope>NUCLEOTIDE SEQUENCE</scope>
    <source>
        <strain evidence="2">CAU-MHL-2022a</strain>
        <tissue evidence="2">Skin</tissue>
    </source>
</reference>
<gene>
    <name evidence="2" type="ORF">MG293_008011</name>
</gene>
<dbReference type="EMBL" id="JAKZEL010000008">
    <property type="protein sequence ID" value="KAI4540869.1"/>
    <property type="molecule type" value="Genomic_DNA"/>
</dbReference>
<dbReference type="GO" id="GO:0005125">
    <property type="term" value="F:cytokine activity"/>
    <property type="evidence" value="ECO:0007669"/>
    <property type="project" value="InterPro"/>
</dbReference>
<dbReference type="InterPro" id="IPR029189">
    <property type="entry name" value="TSLP"/>
</dbReference>
<sequence length="380" mass="42546">MSQLRRETCASNSCLSTRSPETSDGTAHESGSGTIPRDPEELLMEGERAEDFSAAGSWHDTKPQTWKVPEKPIFSVSGDSSAGPHPCEHHNPGFNRRTERCCGVLFRKIFVLQLVGLVLTYNFTDCDFKKIKESYRNIIYQELNNYTKGTRAIDFDHFVYCEDQEIRIRSEGNYLHPLPLPKCDDKFAPPGHQFRSSGIREASPFRSLKYPFAVSLQGNQTEWPPHYAAQPVHSSLSNTVLVSTQEDFNAYPSCPTVCAHVCVSEALPCSLGQDKAGLRLAAREESPPQQDRRPRQAALTLVRRRLNGPLPSVSLRSVAARVSAAKITPLPGCLPSRSLGSNMRILTQHRIFPAYALHALDEFKINAKNFRDNCVHQFPH</sequence>
<proteinExistence type="predicted"/>